<dbReference type="GeneID" id="22109768"/>
<proteinExistence type="predicted"/>
<protein>
    <submittedName>
        <fullName evidence="2">Uncharacterized protein</fullName>
    </submittedName>
</protein>
<keyword evidence="1" id="KW-0812">Transmembrane</keyword>
<organism evidence="2 3">
    <name type="scientific">Rhizobium phage vB_RleM_P10VF</name>
    <dbReference type="NCBI Taxonomy" id="1527770"/>
    <lineage>
        <taxon>Viruses</taxon>
        <taxon>Duplodnaviria</taxon>
        <taxon>Heunggongvirae</taxon>
        <taxon>Uroviricota</taxon>
        <taxon>Caudoviricetes</taxon>
        <taxon>Pootjesviridae</taxon>
        <taxon>Innesvirus</taxon>
        <taxon>Innesvirus P10VF</taxon>
    </lineage>
</organism>
<evidence type="ECO:0000256" key="1">
    <source>
        <dbReference type="SAM" id="Phobius"/>
    </source>
</evidence>
<sequence length="70" mass="8563">MKTFIKINVDDVIELICLMQILTILSFVFFFEWVFSKLGHRAYLWFLVNVSMRIEDSRYMVFLTKYGWKK</sequence>
<dbReference type="KEGG" id="vg:22109768"/>
<accession>A0A076YKY4</accession>
<gene>
    <name evidence="2" type="ORF">P10VF_219</name>
</gene>
<evidence type="ECO:0000313" key="3">
    <source>
        <dbReference type="Proteomes" id="UP000204140"/>
    </source>
</evidence>
<name>A0A076YKY4_9CAUD</name>
<keyword evidence="1" id="KW-0472">Membrane</keyword>
<dbReference type="Proteomes" id="UP000204140">
    <property type="component" value="Segment"/>
</dbReference>
<reference evidence="2 3" key="1">
    <citation type="submission" date="2014-07" db="EMBL/GenBank/DDBJ databases">
        <title>Isolation and characterization of Rhizobium leguminosarum phages from western Canadian soils and complete genome sequences of rhizobiophages vB_RleS_L338C and vB_RleM_P10VF.</title>
        <authorList>
            <person name="Restrepo-Cordoba M."/>
            <person name="Halmillawewa A.P."/>
            <person name="Perry B."/>
            <person name="Hynes M.F."/>
            <person name="Yost C.K."/>
        </authorList>
    </citation>
    <scope>NUCLEOTIDE SEQUENCE [LARGE SCALE GENOMIC DNA]</scope>
</reference>
<dbReference type="RefSeq" id="YP_009099958.1">
    <property type="nucleotide sequence ID" value="NC_025429.1"/>
</dbReference>
<feature type="transmembrane region" description="Helical" evidence="1">
    <location>
        <begin position="12"/>
        <end position="35"/>
    </location>
</feature>
<dbReference type="EMBL" id="KM199770">
    <property type="protein sequence ID" value="AIK68432.1"/>
    <property type="molecule type" value="Genomic_DNA"/>
</dbReference>
<keyword evidence="1" id="KW-1133">Transmembrane helix</keyword>
<keyword evidence="3" id="KW-1185">Reference proteome</keyword>
<evidence type="ECO:0000313" key="2">
    <source>
        <dbReference type="EMBL" id="AIK68432.1"/>
    </source>
</evidence>